<dbReference type="InterPro" id="IPR017853">
    <property type="entry name" value="GH"/>
</dbReference>
<dbReference type="Gene3D" id="2.60.120.690">
    <property type="entry name" value="Proprotein convertase subtilisin/kexin type 9"/>
    <property type="match status" value="1"/>
</dbReference>
<dbReference type="PROSITE" id="PS51760">
    <property type="entry name" value="GH10_2"/>
    <property type="match status" value="1"/>
</dbReference>
<dbReference type="Pfam" id="PF00331">
    <property type="entry name" value="Glyco_hydro_10"/>
    <property type="match status" value="1"/>
</dbReference>
<comment type="similarity">
    <text evidence="1">Belongs to the glycosyl hydrolase 10 (cellulase F) family.</text>
</comment>
<gene>
    <name evidence="7" type="ORF">C0Q70_20175</name>
</gene>
<keyword evidence="3" id="KW-0119">Carbohydrate metabolism</keyword>
<dbReference type="AlphaFoldDB" id="A0A2T7NEW7"/>
<dbReference type="InterPro" id="IPR044846">
    <property type="entry name" value="GH10"/>
</dbReference>
<dbReference type="SUPFAM" id="SSF51445">
    <property type="entry name" value="(Trans)glycosidases"/>
    <property type="match status" value="1"/>
</dbReference>
<keyword evidence="2" id="KW-0378">Hydrolase</keyword>
<dbReference type="EMBL" id="PZQS01000013">
    <property type="protein sequence ID" value="PVD19685.1"/>
    <property type="molecule type" value="Genomic_DNA"/>
</dbReference>
<accession>A0A2T7NEW7</accession>
<evidence type="ECO:0000256" key="2">
    <source>
        <dbReference type="ARBA" id="ARBA00022801"/>
    </source>
</evidence>
<dbReference type="Proteomes" id="UP000245119">
    <property type="component" value="Linkage Group LG13"/>
</dbReference>
<evidence type="ECO:0000256" key="4">
    <source>
        <dbReference type="ARBA" id="ARBA00023326"/>
    </source>
</evidence>
<dbReference type="PANTHER" id="PTHR31490:SF1">
    <property type="entry name" value="ENDO-1,4-BETA-XYLANASE 1"/>
    <property type="match status" value="1"/>
</dbReference>
<dbReference type="PANTHER" id="PTHR31490">
    <property type="entry name" value="GLYCOSYL HYDROLASE"/>
    <property type="match status" value="1"/>
</dbReference>
<evidence type="ECO:0000313" key="7">
    <source>
        <dbReference type="EMBL" id="PVD19685.1"/>
    </source>
</evidence>
<dbReference type="OrthoDB" id="1650875at2759"/>
<feature type="region of interest" description="Disordered" evidence="5">
    <location>
        <begin position="563"/>
        <end position="583"/>
    </location>
</feature>
<keyword evidence="8" id="KW-1185">Reference proteome</keyword>
<evidence type="ECO:0000256" key="1">
    <source>
        <dbReference type="ARBA" id="ARBA00007495"/>
    </source>
</evidence>
<evidence type="ECO:0000256" key="3">
    <source>
        <dbReference type="ARBA" id="ARBA00023277"/>
    </source>
</evidence>
<evidence type="ECO:0000313" key="8">
    <source>
        <dbReference type="Proteomes" id="UP000245119"/>
    </source>
</evidence>
<evidence type="ECO:0000256" key="5">
    <source>
        <dbReference type="SAM" id="MobiDB-lite"/>
    </source>
</evidence>
<dbReference type="GO" id="GO:0031176">
    <property type="term" value="F:endo-1,4-beta-xylanase activity"/>
    <property type="evidence" value="ECO:0007669"/>
    <property type="project" value="UniProtKB-ARBA"/>
</dbReference>
<protein>
    <recommendedName>
        <fullName evidence="6">GH10 domain-containing protein</fullName>
    </recommendedName>
</protein>
<keyword evidence="4" id="KW-0624">Polysaccharide degradation</keyword>
<comment type="caution">
    <text evidence="7">The sequence shown here is derived from an EMBL/GenBank/DDBJ whole genome shotgun (WGS) entry which is preliminary data.</text>
</comment>
<dbReference type="Gene3D" id="3.20.20.80">
    <property type="entry name" value="Glycosidases"/>
    <property type="match status" value="1"/>
</dbReference>
<dbReference type="PRINTS" id="PR00134">
    <property type="entry name" value="GLHYDRLASE10"/>
</dbReference>
<dbReference type="InterPro" id="IPR001000">
    <property type="entry name" value="GH10_dom"/>
</dbReference>
<reference evidence="7 8" key="1">
    <citation type="submission" date="2018-04" db="EMBL/GenBank/DDBJ databases">
        <title>The genome of golden apple snail Pomacea canaliculata provides insight into stress tolerance and invasive adaptation.</title>
        <authorList>
            <person name="Liu C."/>
            <person name="Liu B."/>
            <person name="Ren Y."/>
            <person name="Zhang Y."/>
            <person name="Wang H."/>
            <person name="Li S."/>
            <person name="Jiang F."/>
            <person name="Yin L."/>
            <person name="Zhang G."/>
            <person name="Qian W."/>
            <person name="Fan W."/>
        </authorList>
    </citation>
    <scope>NUCLEOTIDE SEQUENCE [LARGE SCALE GENOMIC DNA]</scope>
    <source>
        <strain evidence="7">SZHN2017</strain>
        <tissue evidence="7">Muscle</tissue>
    </source>
</reference>
<name>A0A2T7NEW7_POMCA</name>
<dbReference type="SMART" id="SM00633">
    <property type="entry name" value="Glyco_10"/>
    <property type="match status" value="1"/>
</dbReference>
<proteinExistence type="inferred from homology"/>
<sequence length="583" mass="65409">MTLGVRLPSGVNPADIEIQVDQKKHLFAFGSKVADDVVRKSSEGEKRFQDIFYYLFNWATVGSYKWRFDKGTPENPDFSNALEATEVLLRNGIKVRGHSILWGVKKNIPDWVTKLEGNRLREELVRRATYVTNITRGRLAHWDVQNEFLHGQYYEETLQDPNVTMEMFKLVKRLDPVPKLYLNDFQAVTVGGNTEAYHDLAEDFKAAGTGIQGLGIQGHTKDFVKPDPTMIWRRLDKLAETGLELFMTEFDLGWPDEVVRADWLEDAIRAFFAHPGLSGVILWDIWDLRQRYPDKGLLTGQELKFIEPGQRFACLVKKEWSTHVTWRLSDSNQTLRLRAFQGLYDVVVKKRGVPVQKLQMSLGKQDVVYHINVTARNVPIKIPVEHDFVPQCVSHRDQRSLGVATTYVTDSPHSCLQRIAKVQRSAGYMTQVSVTCEDGYVMTDCSSYLTVWNIVCSSLKSCPSLLALDLDSQVQLSDNMAVINGSATCTAYLHGMLRSAADLVATAQCCHLEGLTCDYRVAGPSAIFDGARAEAVCPSGYFPFGEIFRNRWSHHAGVMPSGTSCVAQSGPPSTSDPAKQSGK</sequence>
<feature type="domain" description="GH10" evidence="6">
    <location>
        <begin position="40"/>
        <end position="331"/>
    </location>
</feature>
<organism evidence="7 8">
    <name type="scientific">Pomacea canaliculata</name>
    <name type="common">Golden apple snail</name>
    <dbReference type="NCBI Taxonomy" id="400727"/>
    <lineage>
        <taxon>Eukaryota</taxon>
        <taxon>Metazoa</taxon>
        <taxon>Spiralia</taxon>
        <taxon>Lophotrochozoa</taxon>
        <taxon>Mollusca</taxon>
        <taxon>Gastropoda</taxon>
        <taxon>Caenogastropoda</taxon>
        <taxon>Architaenioglossa</taxon>
        <taxon>Ampullarioidea</taxon>
        <taxon>Ampullariidae</taxon>
        <taxon>Pomacea</taxon>
    </lineage>
</organism>
<dbReference type="GO" id="GO:0000272">
    <property type="term" value="P:polysaccharide catabolic process"/>
    <property type="evidence" value="ECO:0007669"/>
    <property type="project" value="UniProtKB-KW"/>
</dbReference>
<evidence type="ECO:0000259" key="6">
    <source>
        <dbReference type="PROSITE" id="PS51760"/>
    </source>
</evidence>